<dbReference type="CDD" id="cd10747">
    <property type="entry name" value="DnaJ_C"/>
    <property type="match status" value="1"/>
</dbReference>
<keyword evidence="1" id="KW-0143">Chaperone</keyword>
<dbReference type="Gene3D" id="2.60.260.20">
    <property type="entry name" value="Urease metallochaperone UreE, N-terminal domain"/>
    <property type="match status" value="2"/>
</dbReference>
<dbReference type="STRING" id="4155.A0A022QN25"/>
<keyword evidence="4" id="KW-1185">Reference proteome</keyword>
<dbReference type="GO" id="GO:0051082">
    <property type="term" value="F:unfolded protein binding"/>
    <property type="evidence" value="ECO:0000318"/>
    <property type="project" value="GO_Central"/>
</dbReference>
<dbReference type="GO" id="GO:0006457">
    <property type="term" value="P:protein folding"/>
    <property type="evidence" value="ECO:0007669"/>
    <property type="project" value="InterPro"/>
</dbReference>
<accession>A0A022QN25</accession>
<dbReference type="InterPro" id="IPR002939">
    <property type="entry name" value="DnaJ_C"/>
</dbReference>
<dbReference type="OrthoDB" id="550424at2759"/>
<dbReference type="KEGG" id="egt:105967643"/>
<dbReference type="PhylomeDB" id="A0A022QN25"/>
<name>A0A022QN25_ERYGU</name>
<evidence type="ECO:0000313" key="3">
    <source>
        <dbReference type="EMBL" id="EYU28688.1"/>
    </source>
</evidence>
<organism evidence="3 4">
    <name type="scientific">Erythranthe guttata</name>
    <name type="common">Yellow monkey flower</name>
    <name type="synonym">Mimulus guttatus</name>
    <dbReference type="NCBI Taxonomy" id="4155"/>
    <lineage>
        <taxon>Eukaryota</taxon>
        <taxon>Viridiplantae</taxon>
        <taxon>Streptophyta</taxon>
        <taxon>Embryophyta</taxon>
        <taxon>Tracheophyta</taxon>
        <taxon>Spermatophyta</taxon>
        <taxon>Magnoliopsida</taxon>
        <taxon>eudicotyledons</taxon>
        <taxon>Gunneridae</taxon>
        <taxon>Pentapetalae</taxon>
        <taxon>asterids</taxon>
        <taxon>lamiids</taxon>
        <taxon>Lamiales</taxon>
        <taxon>Phrymaceae</taxon>
        <taxon>Erythranthe</taxon>
    </lineage>
</organism>
<dbReference type="InterPro" id="IPR051339">
    <property type="entry name" value="DnaJ_subfamily_B"/>
</dbReference>
<dbReference type="Proteomes" id="UP000030748">
    <property type="component" value="Unassembled WGS sequence"/>
</dbReference>
<dbReference type="PRINTS" id="PR00625">
    <property type="entry name" value="JDOMAIN"/>
</dbReference>
<dbReference type="FunFam" id="1.10.287.110:FF:000020">
    <property type="entry name" value="DnaJ subfamily B member 13"/>
    <property type="match status" value="1"/>
</dbReference>
<dbReference type="InterPro" id="IPR018253">
    <property type="entry name" value="DnaJ_domain_CS"/>
</dbReference>
<dbReference type="EMBL" id="KI631311">
    <property type="protein sequence ID" value="EYU28688.1"/>
    <property type="molecule type" value="Genomic_DNA"/>
</dbReference>
<dbReference type="Gene3D" id="1.10.287.110">
    <property type="entry name" value="DnaJ domain"/>
    <property type="match status" value="1"/>
</dbReference>
<evidence type="ECO:0000313" key="4">
    <source>
        <dbReference type="Proteomes" id="UP000030748"/>
    </source>
</evidence>
<dbReference type="InterPro" id="IPR001623">
    <property type="entry name" value="DnaJ_domain"/>
</dbReference>
<evidence type="ECO:0000256" key="1">
    <source>
        <dbReference type="ARBA" id="ARBA00023186"/>
    </source>
</evidence>
<gene>
    <name evidence="3" type="ORF">MIMGU_mgv1a010386mg</name>
</gene>
<dbReference type="PROSITE" id="PS00636">
    <property type="entry name" value="DNAJ_1"/>
    <property type="match status" value="1"/>
</dbReference>
<dbReference type="PANTHER" id="PTHR24078:SF175">
    <property type="entry name" value="DNAJ HEAT SHOCK FAMILY PROTEIN"/>
    <property type="match status" value="1"/>
</dbReference>
<dbReference type="FunFam" id="2.60.260.20:FF:000002">
    <property type="entry name" value="Dnaj homolog subfamily b member"/>
    <property type="match status" value="1"/>
</dbReference>
<feature type="domain" description="J" evidence="2">
    <location>
        <begin position="4"/>
        <end position="70"/>
    </location>
</feature>
<dbReference type="InterPro" id="IPR008971">
    <property type="entry name" value="HSP40/DnaJ_pept-bd"/>
</dbReference>
<dbReference type="OMA" id="QKNGNVK"/>
<dbReference type="InterPro" id="IPR036869">
    <property type="entry name" value="J_dom_sf"/>
</dbReference>
<dbReference type="Pfam" id="PF01556">
    <property type="entry name" value="DnaJ_C"/>
    <property type="match status" value="1"/>
</dbReference>
<reference evidence="3 4" key="1">
    <citation type="journal article" date="2013" name="Proc. Natl. Acad. Sci. U.S.A.">
        <title>Fine-scale variation in meiotic recombination in Mimulus inferred from population shotgun sequencing.</title>
        <authorList>
            <person name="Hellsten U."/>
            <person name="Wright K.M."/>
            <person name="Jenkins J."/>
            <person name="Shu S."/>
            <person name="Yuan Y."/>
            <person name="Wessler S.R."/>
            <person name="Schmutz J."/>
            <person name="Willis J.H."/>
            <person name="Rokhsar D.S."/>
        </authorList>
    </citation>
    <scope>NUCLEOTIDE SEQUENCE [LARGE SCALE GENOMIC DNA]</scope>
    <source>
        <strain evidence="4">cv. DUN x IM62</strain>
    </source>
</reference>
<dbReference type="PROSITE" id="PS50076">
    <property type="entry name" value="DNAJ_2"/>
    <property type="match status" value="1"/>
</dbReference>
<sequence length="313" mass="34539">MGVDYYNILKVSRNASEDAVKKSYKRLAMKWHPDKNAVNTKEAEAKFKQISEAYDVLSDPHKRQIYDSYGEEGLISGFPAPNSTDRDAGVGGGNGFRFSPRDADDIFQEFFGGFDDVGKGKISAGGGRLKKAAAMENKLPCTLEELYKGSRRKMQISRIVLDESGKPGTVEEVLSIHIKPGWKKGTKITFPEKGNHETGAAPGDLIFVIDEKPHKVFKRDGNDLIINQRISLLDALTGKTLSITTLDGRDLPVTLSDIVKPGQEVVIENEGMPISKEPGKNGKLRIKFDVKFPSRLSTDQKSDLRRVLGRTTG</sequence>
<dbReference type="CDD" id="cd06257">
    <property type="entry name" value="DnaJ"/>
    <property type="match status" value="1"/>
</dbReference>
<evidence type="ECO:0000259" key="2">
    <source>
        <dbReference type="PROSITE" id="PS50076"/>
    </source>
</evidence>
<dbReference type="SMART" id="SM00271">
    <property type="entry name" value="DnaJ"/>
    <property type="match status" value="1"/>
</dbReference>
<dbReference type="GO" id="GO:0051087">
    <property type="term" value="F:protein-folding chaperone binding"/>
    <property type="evidence" value="ECO:0000318"/>
    <property type="project" value="GO_Central"/>
</dbReference>
<protein>
    <recommendedName>
        <fullName evidence="2">J domain-containing protein</fullName>
    </recommendedName>
</protein>
<dbReference type="eggNOG" id="KOG0714">
    <property type="taxonomic scope" value="Eukaryota"/>
</dbReference>
<proteinExistence type="predicted"/>
<dbReference type="FunFam" id="2.60.260.20:FF:000030">
    <property type="entry name" value="DNAJ heat shock family protein"/>
    <property type="match status" value="1"/>
</dbReference>
<dbReference type="PANTHER" id="PTHR24078">
    <property type="entry name" value="DNAJ HOMOLOG SUBFAMILY C MEMBER"/>
    <property type="match status" value="1"/>
</dbReference>
<dbReference type="AlphaFoldDB" id="A0A022QN25"/>
<dbReference type="GO" id="GO:0005829">
    <property type="term" value="C:cytosol"/>
    <property type="evidence" value="ECO:0000318"/>
    <property type="project" value="GO_Central"/>
</dbReference>
<dbReference type="SUPFAM" id="SSF49493">
    <property type="entry name" value="HSP40/DnaJ peptide-binding domain"/>
    <property type="match status" value="2"/>
</dbReference>
<dbReference type="SUPFAM" id="SSF46565">
    <property type="entry name" value="Chaperone J-domain"/>
    <property type="match status" value="1"/>
</dbReference>
<dbReference type="Pfam" id="PF00226">
    <property type="entry name" value="DnaJ"/>
    <property type="match status" value="1"/>
</dbReference>